<protein>
    <submittedName>
        <fullName evidence="2">Uncharacterized protein</fullName>
    </submittedName>
</protein>
<reference evidence="2" key="1">
    <citation type="journal article" date="2021" name="Microb. Physiol.">
        <title>Proteogenomic Insights into the Physiology of Marine, Sulfate-Reducing, Filamentous Desulfonema limicola and Desulfonema magnum.</title>
        <authorList>
            <person name="Schnaars V."/>
            <person name="Wohlbrand L."/>
            <person name="Scheve S."/>
            <person name="Hinrichs C."/>
            <person name="Reinhardt R."/>
            <person name="Rabus R."/>
        </authorList>
    </citation>
    <scope>NUCLEOTIDE SEQUENCE</scope>
    <source>
        <strain evidence="2">4be13</strain>
    </source>
</reference>
<dbReference type="Proteomes" id="UP000663722">
    <property type="component" value="Chromosome"/>
</dbReference>
<name>A0A975BUU8_9BACT</name>
<evidence type="ECO:0000313" key="3">
    <source>
        <dbReference type="Proteomes" id="UP000663722"/>
    </source>
</evidence>
<dbReference type="AlphaFoldDB" id="A0A975BUU8"/>
<evidence type="ECO:0000256" key="1">
    <source>
        <dbReference type="SAM" id="MobiDB-lite"/>
    </source>
</evidence>
<dbReference type="EMBL" id="CP061800">
    <property type="protein sequence ID" value="QTA92164.1"/>
    <property type="molecule type" value="Genomic_DNA"/>
</dbReference>
<organism evidence="2 3">
    <name type="scientific">Desulfonema magnum</name>
    <dbReference type="NCBI Taxonomy" id="45655"/>
    <lineage>
        <taxon>Bacteria</taxon>
        <taxon>Pseudomonadati</taxon>
        <taxon>Thermodesulfobacteriota</taxon>
        <taxon>Desulfobacteria</taxon>
        <taxon>Desulfobacterales</taxon>
        <taxon>Desulfococcaceae</taxon>
        <taxon>Desulfonema</taxon>
    </lineage>
</organism>
<evidence type="ECO:0000313" key="2">
    <source>
        <dbReference type="EMBL" id="QTA92164.1"/>
    </source>
</evidence>
<feature type="region of interest" description="Disordered" evidence="1">
    <location>
        <begin position="1"/>
        <end position="20"/>
    </location>
</feature>
<accession>A0A975BUU8</accession>
<proteinExistence type="predicted"/>
<gene>
    <name evidence="2" type="ORF">dnm_082400</name>
</gene>
<dbReference type="KEGG" id="dmm:dnm_082400"/>
<sequence length="46" mass="5044">MTRLTADYNRGTPGFPGCPAHSPETFRSADRLIYFCRPCQGANPAV</sequence>
<keyword evidence="3" id="KW-1185">Reference proteome</keyword>